<organism evidence="2 3">
    <name type="scientific">Steinernema glaseri</name>
    <dbReference type="NCBI Taxonomy" id="37863"/>
    <lineage>
        <taxon>Eukaryota</taxon>
        <taxon>Metazoa</taxon>
        <taxon>Ecdysozoa</taxon>
        <taxon>Nematoda</taxon>
        <taxon>Chromadorea</taxon>
        <taxon>Rhabditida</taxon>
        <taxon>Tylenchina</taxon>
        <taxon>Panagrolaimomorpha</taxon>
        <taxon>Strongyloidoidea</taxon>
        <taxon>Steinernematidae</taxon>
        <taxon>Steinernema</taxon>
    </lineage>
</organism>
<evidence type="ECO:0000256" key="1">
    <source>
        <dbReference type="SAM" id="Coils"/>
    </source>
</evidence>
<dbReference type="WBParaSite" id="L893_g17845.t1">
    <property type="protein sequence ID" value="L893_g17845.t1"/>
    <property type="gene ID" value="L893_g17845"/>
</dbReference>
<protein>
    <submittedName>
        <fullName evidence="3">NPH3 domain-containing protein</fullName>
    </submittedName>
</protein>
<sequence length="159" mass="18047">MNPSDAQLDPSTLREIRYGLMSRNSSVRLASLAEFISTLPENVIDGNAFAEAVMDGDCSLLQKRPSLLLQTMDFAKIAMERSDTSIDLLSALYIDSVNESYELYGKVEKLEAELKEARARLEREEKLKKEEGEKNKELEMIRRKLISQAKKALEGRMTE</sequence>
<accession>A0A1I7YMK0</accession>
<keyword evidence="2" id="KW-1185">Reference proteome</keyword>
<keyword evidence="1" id="KW-0175">Coiled coil</keyword>
<evidence type="ECO:0000313" key="2">
    <source>
        <dbReference type="Proteomes" id="UP000095287"/>
    </source>
</evidence>
<evidence type="ECO:0000313" key="3">
    <source>
        <dbReference type="WBParaSite" id="L893_g17845.t1"/>
    </source>
</evidence>
<dbReference type="AlphaFoldDB" id="A0A1I7YMK0"/>
<name>A0A1I7YMK0_9BILA</name>
<dbReference type="Proteomes" id="UP000095287">
    <property type="component" value="Unplaced"/>
</dbReference>
<feature type="coiled-coil region" evidence="1">
    <location>
        <begin position="100"/>
        <end position="144"/>
    </location>
</feature>
<reference evidence="3" key="1">
    <citation type="submission" date="2016-11" db="UniProtKB">
        <authorList>
            <consortium name="WormBaseParasite"/>
        </authorList>
    </citation>
    <scope>IDENTIFICATION</scope>
</reference>
<proteinExistence type="predicted"/>